<evidence type="ECO:0000313" key="1">
    <source>
        <dbReference type="EMBL" id="KGE16627.1"/>
    </source>
</evidence>
<gene>
    <name evidence="1" type="ORF">PWYN_18105</name>
</gene>
<organism evidence="1 2">
    <name type="scientific">Paenibacillus wynnii</name>
    <dbReference type="NCBI Taxonomy" id="268407"/>
    <lineage>
        <taxon>Bacteria</taxon>
        <taxon>Bacillati</taxon>
        <taxon>Bacillota</taxon>
        <taxon>Bacilli</taxon>
        <taxon>Bacillales</taxon>
        <taxon>Paenibacillaceae</taxon>
        <taxon>Paenibacillus</taxon>
    </lineage>
</organism>
<keyword evidence="2" id="KW-1185">Reference proteome</keyword>
<sequence length="277" mass="32289">MQKQLKDKFPQWCNDSEQGNYNLYMSNDLDSLLSCLYLKHIKGYEVTRFYDFYNIYETQNNNKEFIGIDMALEQGKVWDNHITRLNRMDIANPESANINSVSDINRKNYRTKYAGSTVLQILSYYNIPLPQSREGKLILLSIDSSYAGYYNSDFQHVCLNWLEQLELYELIDILKSGISMNEFKRVKQQYNLGSVIRVNENGILQTEINLAAMQGLFEFPLDLSEEKFTRTHTFETTGCWTMGKFDNNGKDEIKDLYSIALTSKDKFKWTSGCMAIN</sequence>
<dbReference type="AlphaFoldDB" id="A0A098M505"/>
<reference evidence="1 2" key="1">
    <citation type="submission" date="2014-08" db="EMBL/GenBank/DDBJ databases">
        <authorList>
            <person name="den Bakker H.C."/>
        </authorList>
    </citation>
    <scope>NUCLEOTIDE SEQUENCE [LARGE SCALE GENOMIC DNA]</scope>
    <source>
        <strain evidence="1 2">DSM 18334</strain>
    </source>
</reference>
<protein>
    <submittedName>
        <fullName evidence="1">Uncharacterized protein</fullName>
    </submittedName>
</protein>
<comment type="caution">
    <text evidence="1">The sequence shown here is derived from an EMBL/GenBank/DDBJ whole genome shotgun (WGS) entry which is preliminary data.</text>
</comment>
<name>A0A098M505_9BACL</name>
<reference evidence="1 2" key="2">
    <citation type="submission" date="2014-10" db="EMBL/GenBank/DDBJ databases">
        <title>Comparative genomics of the Paenibacillus odorifer group.</title>
        <authorList>
            <person name="Tsai Y.-C."/>
            <person name="Martin N."/>
            <person name="Korlach J."/>
            <person name="Wiedmann M."/>
        </authorList>
    </citation>
    <scope>NUCLEOTIDE SEQUENCE [LARGE SCALE GENOMIC DNA]</scope>
    <source>
        <strain evidence="1 2">DSM 18334</strain>
    </source>
</reference>
<dbReference type="Proteomes" id="UP000029734">
    <property type="component" value="Unassembled WGS sequence"/>
</dbReference>
<proteinExistence type="predicted"/>
<dbReference type="EMBL" id="JQCR01000003">
    <property type="protein sequence ID" value="KGE16627.1"/>
    <property type="molecule type" value="Genomic_DNA"/>
</dbReference>
<evidence type="ECO:0000313" key="2">
    <source>
        <dbReference type="Proteomes" id="UP000029734"/>
    </source>
</evidence>
<accession>A0A098M505</accession>
<dbReference type="eggNOG" id="ENOG5030N4K">
    <property type="taxonomic scope" value="Bacteria"/>
</dbReference>